<protein>
    <submittedName>
        <fullName evidence="4">Serpentine receptor class gamma</fullName>
    </submittedName>
</protein>
<dbReference type="InterPro" id="IPR052860">
    <property type="entry name" value="NRL-GPCR1"/>
</dbReference>
<evidence type="ECO:0000313" key="3">
    <source>
        <dbReference type="Proteomes" id="UP000095287"/>
    </source>
</evidence>
<keyword evidence="2" id="KW-0472">Membrane</keyword>
<dbReference type="Gene3D" id="1.20.1070.10">
    <property type="entry name" value="Rhodopsin 7-helix transmembrane proteins"/>
    <property type="match status" value="1"/>
</dbReference>
<dbReference type="PANTHER" id="PTHR47521">
    <property type="entry name" value="SERPENTINE RECEPTOR, CLASS E (EPSILON)-RELATED"/>
    <property type="match status" value="1"/>
</dbReference>
<comment type="similarity">
    <text evidence="1">Belongs to the nematode receptor-like protein sre family.</text>
</comment>
<sequence>MGPNVLANLTPHANLTDLMPLPTNKVPYVDKIELAVNLFAPFVSGYFLFLLRRPVFHLNLRILLGNFSLILSGLTISRSIILIYIFASGIEKPPSAVQIIHDSFVQSLQPASILMAGERCIATLFVDIYEKVKGWRITVAACAVTYILTLVLSYLCMVWRENVTILENGNFVFQNPSHRSYIAAVSVTLLFINIVGFLMFVFIYRYNRRRWSIDLSKKLGHRYQISENIRTSRQLFMVLIGDFVICSYFFLVVFYIFVLQRSDVTADIVAQLLDLGFAVAAIVMPMIFIIANPKLRALFIKHFHLGDGTLNWTRKSISNKPMVFATAAEGQMYFKQLERSWDNRKG</sequence>
<evidence type="ECO:0000256" key="1">
    <source>
        <dbReference type="ARBA" id="ARBA00006803"/>
    </source>
</evidence>
<feature type="transmembrane region" description="Helical" evidence="2">
    <location>
        <begin position="269"/>
        <end position="291"/>
    </location>
</feature>
<dbReference type="GO" id="GO:0007606">
    <property type="term" value="P:sensory perception of chemical stimulus"/>
    <property type="evidence" value="ECO:0007669"/>
    <property type="project" value="InterPro"/>
</dbReference>
<dbReference type="Proteomes" id="UP000095287">
    <property type="component" value="Unplaced"/>
</dbReference>
<organism evidence="3 4">
    <name type="scientific">Steinernema glaseri</name>
    <dbReference type="NCBI Taxonomy" id="37863"/>
    <lineage>
        <taxon>Eukaryota</taxon>
        <taxon>Metazoa</taxon>
        <taxon>Ecdysozoa</taxon>
        <taxon>Nematoda</taxon>
        <taxon>Chromadorea</taxon>
        <taxon>Rhabditida</taxon>
        <taxon>Tylenchina</taxon>
        <taxon>Panagrolaimomorpha</taxon>
        <taxon>Strongyloidoidea</taxon>
        <taxon>Steinernematidae</taxon>
        <taxon>Steinernema</taxon>
    </lineage>
</organism>
<dbReference type="AlphaFoldDB" id="A0A1I8ACV2"/>
<dbReference type="WBParaSite" id="L893_g443.t1">
    <property type="protein sequence ID" value="L893_g443.t1"/>
    <property type="gene ID" value="L893_g443"/>
</dbReference>
<keyword evidence="2" id="KW-1133">Transmembrane helix</keyword>
<dbReference type="SUPFAM" id="SSF81321">
    <property type="entry name" value="Family A G protein-coupled receptor-like"/>
    <property type="match status" value="1"/>
</dbReference>
<dbReference type="PANTHER" id="PTHR47521:SF7">
    <property type="entry name" value="SERPENTINE RECEPTOR CLASS EPSILON-6"/>
    <property type="match status" value="1"/>
</dbReference>
<feature type="transmembrane region" description="Helical" evidence="2">
    <location>
        <begin position="34"/>
        <end position="51"/>
    </location>
</feature>
<evidence type="ECO:0000313" key="4">
    <source>
        <dbReference type="WBParaSite" id="L893_g443.t1"/>
    </source>
</evidence>
<accession>A0A1I8ACV2</accession>
<dbReference type="InterPro" id="IPR004151">
    <property type="entry name" value="7TM_GPCR_serpentine_rcpt_Sre"/>
</dbReference>
<feature type="transmembrane region" description="Helical" evidence="2">
    <location>
        <begin position="138"/>
        <end position="160"/>
    </location>
</feature>
<feature type="transmembrane region" description="Helical" evidence="2">
    <location>
        <begin position="235"/>
        <end position="257"/>
    </location>
</feature>
<keyword evidence="3" id="KW-1185">Reference proteome</keyword>
<keyword evidence="2" id="KW-0812">Transmembrane</keyword>
<dbReference type="GO" id="GO:0016020">
    <property type="term" value="C:membrane"/>
    <property type="evidence" value="ECO:0007669"/>
    <property type="project" value="InterPro"/>
</dbReference>
<reference evidence="4" key="1">
    <citation type="submission" date="2016-11" db="UniProtKB">
        <authorList>
            <consortium name="WormBaseParasite"/>
        </authorList>
    </citation>
    <scope>IDENTIFICATION</scope>
</reference>
<feature type="transmembrane region" description="Helical" evidence="2">
    <location>
        <begin position="63"/>
        <end position="87"/>
    </location>
</feature>
<name>A0A1I8ACV2_9BILA</name>
<proteinExistence type="inferred from homology"/>
<dbReference type="Pfam" id="PF03125">
    <property type="entry name" value="Sre"/>
    <property type="match status" value="1"/>
</dbReference>
<evidence type="ECO:0000256" key="2">
    <source>
        <dbReference type="SAM" id="Phobius"/>
    </source>
</evidence>
<feature type="transmembrane region" description="Helical" evidence="2">
    <location>
        <begin position="180"/>
        <end position="204"/>
    </location>
</feature>